<evidence type="ECO:0000256" key="1">
    <source>
        <dbReference type="SAM" id="Phobius"/>
    </source>
</evidence>
<reference evidence="2 3" key="1">
    <citation type="submission" date="2014-12" db="EMBL/GenBank/DDBJ databases">
        <title>Genome assembly of Enhygromyxa salina DSM 15201.</title>
        <authorList>
            <person name="Sharma G."/>
            <person name="Subramanian S."/>
        </authorList>
    </citation>
    <scope>NUCLEOTIDE SEQUENCE [LARGE SCALE GENOMIC DNA]</scope>
    <source>
        <strain evidence="2 3">DSM 15201</strain>
    </source>
</reference>
<proteinExistence type="predicted"/>
<dbReference type="InterPro" id="IPR019283">
    <property type="entry name" value="DUF2330"/>
</dbReference>
<keyword evidence="1" id="KW-1133">Transmembrane helix</keyword>
<feature type="transmembrane region" description="Helical" evidence="1">
    <location>
        <begin position="533"/>
        <end position="551"/>
    </location>
</feature>
<dbReference type="EMBL" id="JMCC02000029">
    <property type="protein sequence ID" value="KIG17100.1"/>
    <property type="molecule type" value="Genomic_DNA"/>
</dbReference>
<evidence type="ECO:0000313" key="3">
    <source>
        <dbReference type="Proteomes" id="UP000031599"/>
    </source>
</evidence>
<name>A0A0C2D605_9BACT</name>
<sequence>MPPMLALAAGSPQTADACGGTFCDAGPQVMPVDQTGESIIFWIDESGSEPYTEAHIQIQYEGDAERFAWIIPVMEVPEVLVGSQALFDNMLQATVPTFTINTTSIGDCGGSFGIGCASADLAGGDRNEGFSSGDGGDGADTNDGPEILDRGFAGAFEYVTLSGDTIEEVTDWLDQAGYAQDPDAPPILEEYLEEGFVFVAVKLASGAGVDEIHPLAVRYPGVEPCIPIRLTRIAAVDDMAIRAFFLGDTRVAPQNWPHVEINHSRFDWVNGPSTNYNEIVSLAIDEAGGRGFVTEYSGTDAIISTSGVFEASWSVTALQDIAAVDVVDELTSQNLMTCDGLECTFRHPQVEALLNIYLPAPDGIAAHTYWSCVSCYEGLIDQTAWGTQPGFSADFEARIYGPAQHAIDMLDNATVLTRLFTLLSPHEMIEDPLFHEASGLPTVDNNIGATRVNDCDGGPSYIELPDGRTIALDDGGSMPDLDGNPAALRIEQVPMMGPPQVELDNAGDIDGALANWNDSQLRGPSSGCTIQRLGLQGMFGMLGIFGIAWFNRRKRLS</sequence>
<protein>
    <recommendedName>
        <fullName evidence="4">DUF2330 domain-containing protein</fullName>
    </recommendedName>
</protein>
<dbReference type="AlphaFoldDB" id="A0A0C2D605"/>
<organism evidence="2 3">
    <name type="scientific">Enhygromyxa salina</name>
    <dbReference type="NCBI Taxonomy" id="215803"/>
    <lineage>
        <taxon>Bacteria</taxon>
        <taxon>Pseudomonadati</taxon>
        <taxon>Myxococcota</taxon>
        <taxon>Polyangia</taxon>
        <taxon>Nannocystales</taxon>
        <taxon>Nannocystaceae</taxon>
        <taxon>Enhygromyxa</taxon>
    </lineage>
</organism>
<keyword evidence="1" id="KW-0812">Transmembrane</keyword>
<comment type="caution">
    <text evidence="2">The sequence shown here is derived from an EMBL/GenBank/DDBJ whole genome shotgun (WGS) entry which is preliminary data.</text>
</comment>
<gene>
    <name evidence="2" type="ORF">DB30_03697</name>
</gene>
<evidence type="ECO:0008006" key="4">
    <source>
        <dbReference type="Google" id="ProtNLM"/>
    </source>
</evidence>
<evidence type="ECO:0000313" key="2">
    <source>
        <dbReference type="EMBL" id="KIG17100.1"/>
    </source>
</evidence>
<keyword evidence="1" id="KW-0472">Membrane</keyword>
<dbReference type="Proteomes" id="UP000031599">
    <property type="component" value="Unassembled WGS sequence"/>
</dbReference>
<dbReference type="Pfam" id="PF10092">
    <property type="entry name" value="DUF2330"/>
    <property type="match status" value="1"/>
</dbReference>
<accession>A0A0C2D605</accession>